<dbReference type="Pfam" id="PF01966">
    <property type="entry name" value="HD"/>
    <property type="match status" value="1"/>
</dbReference>
<reference evidence="3" key="1">
    <citation type="submission" date="2022-01" db="EMBL/GenBank/DDBJ databases">
        <title>Genome Sequence Resource for Two Populations of Ditylenchus destructor, the Migratory Endoparasitic Phytonematode.</title>
        <authorList>
            <person name="Zhang H."/>
            <person name="Lin R."/>
            <person name="Xie B."/>
        </authorList>
    </citation>
    <scope>NUCLEOTIDE SEQUENCE</scope>
    <source>
        <strain evidence="3">BazhouSP</strain>
    </source>
</reference>
<protein>
    <submittedName>
        <fullName evidence="3">HD domain-containing protein</fullName>
    </submittedName>
</protein>
<evidence type="ECO:0000313" key="3">
    <source>
        <dbReference type="EMBL" id="KAI1728538.1"/>
    </source>
</evidence>
<evidence type="ECO:0000313" key="4">
    <source>
        <dbReference type="Proteomes" id="UP001201812"/>
    </source>
</evidence>
<dbReference type="GO" id="GO:0005634">
    <property type="term" value="C:nucleus"/>
    <property type="evidence" value="ECO:0007669"/>
    <property type="project" value="TreeGrafter"/>
</dbReference>
<feature type="domain" description="HD/PDEase" evidence="2">
    <location>
        <begin position="72"/>
        <end position="234"/>
    </location>
</feature>
<dbReference type="InterPro" id="IPR003607">
    <property type="entry name" value="HD/PDEase_dom"/>
</dbReference>
<dbReference type="InterPro" id="IPR006674">
    <property type="entry name" value="HD_domain"/>
</dbReference>
<dbReference type="EMBL" id="JAKKPZ010000001">
    <property type="protein sequence ID" value="KAI1728538.1"/>
    <property type="molecule type" value="Genomic_DNA"/>
</dbReference>
<dbReference type="CDD" id="cd00077">
    <property type="entry name" value="HDc"/>
    <property type="match status" value="1"/>
</dbReference>
<proteinExistence type="inferred from homology"/>
<dbReference type="AlphaFoldDB" id="A0AAD4RAM5"/>
<gene>
    <name evidence="3" type="ORF">DdX_00728</name>
</gene>
<dbReference type="InterPro" id="IPR050135">
    <property type="entry name" value="dGTPase-like"/>
</dbReference>
<organism evidence="3 4">
    <name type="scientific">Ditylenchus destructor</name>
    <dbReference type="NCBI Taxonomy" id="166010"/>
    <lineage>
        <taxon>Eukaryota</taxon>
        <taxon>Metazoa</taxon>
        <taxon>Ecdysozoa</taxon>
        <taxon>Nematoda</taxon>
        <taxon>Chromadorea</taxon>
        <taxon>Rhabditida</taxon>
        <taxon>Tylenchina</taxon>
        <taxon>Tylenchomorpha</taxon>
        <taxon>Sphaerularioidea</taxon>
        <taxon>Anguinidae</taxon>
        <taxon>Anguininae</taxon>
        <taxon>Ditylenchus</taxon>
    </lineage>
</organism>
<sequence length="492" mass="55800">MSENGFHSACHASKKEWTRSKSRKSHFRQINDVVHGQIEIYHPMEYIIDTPEFQRLRRIKQLGICSLVYPSAEHSRFTHSLGVYCLADSFVKEISQMQPELGVTTTDQLCVVIAALIHDIGHGPFSHLYEGFLHAANPGCSFRHEVNSQNLFLRMLATNPDSKEALDQYLDESDYKFITELIDPPTPFIMNGKWIPKGRPREKSFLYEIVSNKLTGLDVDKLDYFLRDSTLGNIAVSFSLTTFGRLKNSARAVFDKEMGFHRIAFAEKNLEEIKDCFETRMRLHDRVYQHKTCIAIELMTIRALTLADKMFSFKSGNAEYCLSNAFLDPTVFLKLDDGILSHIMMLQDDKMKPAQEICHINLDNYEKNTVSEGTIRSGIAQYLLSKSSFKHDDIIVKINCIHRGMGADVAPITLMKFYNERGNDTCHALKSSDKTWLKYNVVPTGGKGLAHVYVPYSTDSESIGQLRTAIASYVNDSSAVTNLGFPSMEVVE</sequence>
<accession>A0AAD4RAM5</accession>
<evidence type="ECO:0000259" key="2">
    <source>
        <dbReference type="SMART" id="SM00471"/>
    </source>
</evidence>
<dbReference type="PANTHER" id="PTHR11373:SF4">
    <property type="entry name" value="DEOXYNUCLEOSIDE TRIPHOSPHATE TRIPHOSPHOHYDROLASE SAMHD1"/>
    <property type="match status" value="1"/>
</dbReference>
<dbReference type="Proteomes" id="UP001201812">
    <property type="component" value="Unassembled WGS sequence"/>
</dbReference>
<comment type="similarity">
    <text evidence="1">Belongs to the SAMHD1 family.</text>
</comment>
<evidence type="ECO:0000256" key="1">
    <source>
        <dbReference type="ARBA" id="ARBA00005776"/>
    </source>
</evidence>
<comment type="caution">
    <text evidence="3">The sequence shown here is derived from an EMBL/GenBank/DDBJ whole genome shotgun (WGS) entry which is preliminary data.</text>
</comment>
<dbReference type="PANTHER" id="PTHR11373">
    <property type="entry name" value="DEOXYNUCLEOSIDE TRIPHOSPHATE TRIPHOSPHOHYDROLASE"/>
    <property type="match status" value="1"/>
</dbReference>
<dbReference type="Gene3D" id="1.10.3210.10">
    <property type="entry name" value="Hypothetical protein af1432"/>
    <property type="match status" value="1"/>
</dbReference>
<dbReference type="SUPFAM" id="SSF109604">
    <property type="entry name" value="HD-domain/PDEase-like"/>
    <property type="match status" value="1"/>
</dbReference>
<keyword evidence="4" id="KW-1185">Reference proteome</keyword>
<dbReference type="GO" id="GO:0008832">
    <property type="term" value="F:dGTPase activity"/>
    <property type="evidence" value="ECO:0007669"/>
    <property type="project" value="TreeGrafter"/>
</dbReference>
<dbReference type="GO" id="GO:0006203">
    <property type="term" value="P:dGTP catabolic process"/>
    <property type="evidence" value="ECO:0007669"/>
    <property type="project" value="TreeGrafter"/>
</dbReference>
<dbReference type="SMART" id="SM00471">
    <property type="entry name" value="HDc"/>
    <property type="match status" value="1"/>
</dbReference>
<name>A0AAD4RAM5_9BILA</name>